<dbReference type="Proteomes" id="UP000294835">
    <property type="component" value="Unassembled WGS sequence"/>
</dbReference>
<sequence>MKALVRLSDRLGQRAEAALGPAVLPSLARFTFAATLLVYYWKSGLTKLDGGLTGLVSPSLGAYAQIFPRAMAAAGYDASQLAGWQHAVVIAGTWAEFLLPALLLIGLVTRLAALGMIGFVLVQTATDLVGHGALSDPAALGAWFDRAPDAPILDHRLLWVTVLAIPALMGGGPISVDALLRRRAYAVSG</sequence>
<reference evidence="6 7" key="1">
    <citation type="submission" date="2019-03" db="EMBL/GenBank/DDBJ databases">
        <title>Genomic Encyclopedia of Type Strains, Phase IV (KMG-IV): sequencing the most valuable type-strain genomes for metagenomic binning, comparative biology and taxonomic classification.</title>
        <authorList>
            <person name="Goeker M."/>
        </authorList>
    </citation>
    <scope>NUCLEOTIDE SEQUENCE [LARGE SCALE GENOMIC DNA]</scope>
    <source>
        <strain evidence="6 7">DSM 18063</strain>
    </source>
</reference>
<comment type="caution">
    <text evidence="6">The sequence shown here is derived from an EMBL/GenBank/DDBJ whole genome shotgun (WGS) entry which is preliminary data.</text>
</comment>
<evidence type="ECO:0000256" key="2">
    <source>
        <dbReference type="ARBA" id="ARBA00022692"/>
    </source>
</evidence>
<evidence type="ECO:0000313" key="7">
    <source>
        <dbReference type="Proteomes" id="UP000294835"/>
    </source>
</evidence>
<dbReference type="OrthoDB" id="121744at2"/>
<comment type="subcellular location">
    <subcellularLocation>
        <location evidence="1">Membrane</location>
        <topology evidence="1">Multi-pass membrane protein</topology>
    </subcellularLocation>
</comment>
<keyword evidence="4 5" id="KW-0472">Membrane</keyword>
<protein>
    <submittedName>
        <fullName evidence="6">Putative oxidoreductase</fullName>
    </submittedName>
</protein>
<dbReference type="EMBL" id="SLXP01000005">
    <property type="protein sequence ID" value="TCP41384.1"/>
    <property type="molecule type" value="Genomic_DNA"/>
</dbReference>
<feature type="transmembrane region" description="Helical" evidence="5">
    <location>
        <begin position="20"/>
        <end position="41"/>
    </location>
</feature>
<gene>
    <name evidence="6" type="ORF">EV662_105131</name>
</gene>
<dbReference type="Pfam" id="PF07681">
    <property type="entry name" value="DoxX"/>
    <property type="match status" value="1"/>
</dbReference>
<name>A0A4R2Q126_9RHOB</name>
<dbReference type="RefSeq" id="WP_132461953.1">
    <property type="nucleotide sequence ID" value="NZ_SLXP01000005.1"/>
</dbReference>
<keyword evidence="7" id="KW-1185">Reference proteome</keyword>
<feature type="transmembrane region" description="Helical" evidence="5">
    <location>
        <begin position="157"/>
        <end position="180"/>
    </location>
</feature>
<evidence type="ECO:0000313" key="6">
    <source>
        <dbReference type="EMBL" id="TCP41384.1"/>
    </source>
</evidence>
<keyword evidence="3 5" id="KW-1133">Transmembrane helix</keyword>
<evidence type="ECO:0000256" key="4">
    <source>
        <dbReference type="ARBA" id="ARBA00023136"/>
    </source>
</evidence>
<evidence type="ECO:0000256" key="5">
    <source>
        <dbReference type="SAM" id="Phobius"/>
    </source>
</evidence>
<organism evidence="6 7">
    <name type="scientific">Rhodovulum marinum</name>
    <dbReference type="NCBI Taxonomy" id="320662"/>
    <lineage>
        <taxon>Bacteria</taxon>
        <taxon>Pseudomonadati</taxon>
        <taxon>Pseudomonadota</taxon>
        <taxon>Alphaproteobacteria</taxon>
        <taxon>Rhodobacterales</taxon>
        <taxon>Paracoccaceae</taxon>
        <taxon>Rhodovulum</taxon>
    </lineage>
</organism>
<evidence type="ECO:0000256" key="3">
    <source>
        <dbReference type="ARBA" id="ARBA00022989"/>
    </source>
</evidence>
<accession>A0A4R2Q126</accession>
<keyword evidence="2 5" id="KW-0812">Transmembrane</keyword>
<dbReference type="AlphaFoldDB" id="A0A4R2Q126"/>
<evidence type="ECO:0000256" key="1">
    <source>
        <dbReference type="ARBA" id="ARBA00004141"/>
    </source>
</evidence>
<proteinExistence type="predicted"/>
<dbReference type="InterPro" id="IPR032808">
    <property type="entry name" value="DoxX"/>
</dbReference>
<dbReference type="GO" id="GO:0016020">
    <property type="term" value="C:membrane"/>
    <property type="evidence" value="ECO:0007669"/>
    <property type="project" value="UniProtKB-SubCell"/>
</dbReference>